<keyword evidence="4" id="KW-0378">Hydrolase</keyword>
<dbReference type="PANTHER" id="PTHR12318">
    <property type="entry name" value="TESTOSTERONE-REGULATED PROTEIN RP2"/>
    <property type="match status" value="1"/>
</dbReference>
<evidence type="ECO:0000256" key="3">
    <source>
        <dbReference type="ARBA" id="ARBA00022723"/>
    </source>
</evidence>
<comment type="cofactor">
    <cofactor evidence="2">
        <name>Mg(2+)</name>
        <dbReference type="ChEBI" id="CHEBI:18420"/>
    </cofactor>
</comment>
<name>A0A077MC41_9MICO</name>
<dbReference type="Gene3D" id="3.90.79.10">
    <property type="entry name" value="Nucleoside Triphosphate Pyrophosphohydrolase"/>
    <property type="match status" value="1"/>
</dbReference>
<reference evidence="8 9" key="1">
    <citation type="journal article" date="2013" name="ISME J.">
        <title>A metabolic model for members of the genus Tetrasphaera involved in enhanced biological phosphorus removal.</title>
        <authorList>
            <person name="Kristiansen R."/>
            <person name="Nguyen H.T.T."/>
            <person name="Saunders A.M."/>
            <person name="Nielsen J.L."/>
            <person name="Wimmer R."/>
            <person name="Le V.Q."/>
            <person name="McIlroy S.J."/>
            <person name="Petrovski S."/>
            <person name="Seviour R.J."/>
            <person name="Calteau A."/>
            <person name="Nielsen K.L."/>
            <person name="Nielsen P.H."/>
        </authorList>
    </citation>
    <scope>NUCLEOTIDE SEQUENCE [LARGE SCALE GENOMIC DNA]</scope>
    <source>
        <strain evidence="8 9">Ben 74</strain>
    </source>
</reference>
<gene>
    <name evidence="8" type="ORF">BN13_390022</name>
</gene>
<proteinExistence type="predicted"/>
<keyword evidence="6" id="KW-0464">Manganese</keyword>
<dbReference type="SUPFAM" id="SSF55811">
    <property type="entry name" value="Nudix"/>
    <property type="match status" value="1"/>
</dbReference>
<keyword evidence="5" id="KW-0460">Magnesium</keyword>
<organism evidence="8 9">
    <name type="scientific">Nostocoides jenkinsii Ben 74</name>
    <dbReference type="NCBI Taxonomy" id="1193518"/>
    <lineage>
        <taxon>Bacteria</taxon>
        <taxon>Bacillati</taxon>
        <taxon>Actinomycetota</taxon>
        <taxon>Actinomycetes</taxon>
        <taxon>Micrococcales</taxon>
        <taxon>Intrasporangiaceae</taxon>
        <taxon>Nostocoides</taxon>
    </lineage>
</organism>
<evidence type="ECO:0000256" key="2">
    <source>
        <dbReference type="ARBA" id="ARBA00001946"/>
    </source>
</evidence>
<dbReference type="InterPro" id="IPR039121">
    <property type="entry name" value="NUDT19"/>
</dbReference>
<evidence type="ECO:0000256" key="1">
    <source>
        <dbReference type="ARBA" id="ARBA00001936"/>
    </source>
</evidence>
<accession>A0A077MC41</accession>
<dbReference type="InterPro" id="IPR000086">
    <property type="entry name" value="NUDIX_hydrolase_dom"/>
</dbReference>
<dbReference type="InterPro" id="IPR015797">
    <property type="entry name" value="NUDIX_hydrolase-like_dom_sf"/>
</dbReference>
<evidence type="ECO:0000256" key="5">
    <source>
        <dbReference type="ARBA" id="ARBA00022842"/>
    </source>
</evidence>
<dbReference type="Proteomes" id="UP000035720">
    <property type="component" value="Unassembled WGS sequence"/>
</dbReference>
<dbReference type="STRING" id="1193518.BN13_390022"/>
<keyword evidence="9" id="KW-1185">Reference proteome</keyword>
<comment type="caution">
    <text evidence="8">The sequence shown here is derived from an EMBL/GenBank/DDBJ whole genome shotgun (WGS) entry which is preliminary data.</text>
</comment>
<dbReference type="RefSeq" id="WP_053079749.1">
    <property type="nucleotide sequence ID" value="NZ_HF571038.1"/>
</dbReference>
<evidence type="ECO:0000259" key="7">
    <source>
        <dbReference type="PROSITE" id="PS51462"/>
    </source>
</evidence>
<comment type="cofactor">
    <cofactor evidence="1">
        <name>Mn(2+)</name>
        <dbReference type="ChEBI" id="CHEBI:29035"/>
    </cofactor>
</comment>
<dbReference type="GO" id="GO:0016818">
    <property type="term" value="F:hydrolase activity, acting on acid anhydrides, in phosphorus-containing anhydrides"/>
    <property type="evidence" value="ECO:0007669"/>
    <property type="project" value="InterPro"/>
</dbReference>
<evidence type="ECO:0000313" key="9">
    <source>
        <dbReference type="Proteomes" id="UP000035720"/>
    </source>
</evidence>
<dbReference type="OrthoDB" id="7183442at2"/>
<keyword evidence="3" id="KW-0479">Metal-binding</keyword>
<dbReference type="CDD" id="cd18870">
    <property type="entry name" value="NUDIX_AcylCoAdiphos_Nudt19"/>
    <property type="match status" value="1"/>
</dbReference>
<protein>
    <submittedName>
        <fullName evidence="8">NUDIX family protein</fullName>
    </submittedName>
</protein>
<sequence>MPRRDFPIPVTEQVGERFAQWCAAPAPGPAARLAATVMLVRDGDRGVEVFMQRRVASMAFAPRRHVFPGGGVDAGDRDPLPATGPSAAEWAERLGLPVADAGAVVAAAIREVFEEAGVLLAQPTADHLGPEWRQTARRRLLAREVSLGSLLTEAGMVADAGALTFAAHWITPEIEPRRYDTFFFAALVPPGQAADAETSEADHAEWVVPAEVLAGEPAGLMPPTIACLEELAQLATAAEAASYWGHVPIIQPVPVRHGSGWAMRAEWS</sequence>
<dbReference type="PANTHER" id="PTHR12318:SF0">
    <property type="entry name" value="ACYL-COENZYME A DIPHOSPHATASE NUDT19"/>
    <property type="match status" value="1"/>
</dbReference>
<evidence type="ECO:0000256" key="6">
    <source>
        <dbReference type="ARBA" id="ARBA00023211"/>
    </source>
</evidence>
<feature type="domain" description="Nudix hydrolase" evidence="7">
    <location>
        <begin position="30"/>
        <end position="229"/>
    </location>
</feature>
<evidence type="ECO:0000256" key="4">
    <source>
        <dbReference type="ARBA" id="ARBA00022801"/>
    </source>
</evidence>
<evidence type="ECO:0000313" key="8">
    <source>
        <dbReference type="EMBL" id="CCI53405.1"/>
    </source>
</evidence>
<dbReference type="PROSITE" id="PS51462">
    <property type="entry name" value="NUDIX"/>
    <property type="match status" value="1"/>
</dbReference>
<dbReference type="AlphaFoldDB" id="A0A077MC41"/>
<dbReference type="GO" id="GO:0046872">
    <property type="term" value="F:metal ion binding"/>
    <property type="evidence" value="ECO:0007669"/>
    <property type="project" value="UniProtKB-KW"/>
</dbReference>
<dbReference type="EMBL" id="CAJC01000149">
    <property type="protein sequence ID" value="CCI53405.1"/>
    <property type="molecule type" value="Genomic_DNA"/>
</dbReference>